<accession>A0A0A9EX87</accession>
<evidence type="ECO:0008006" key="2">
    <source>
        <dbReference type="Google" id="ProtNLM"/>
    </source>
</evidence>
<dbReference type="Gene3D" id="3.90.1410.10">
    <property type="entry name" value="set domain protein methyltransferase, domain 1"/>
    <property type="match status" value="1"/>
</dbReference>
<dbReference type="InterPro" id="IPR046341">
    <property type="entry name" value="SET_dom_sf"/>
</dbReference>
<sequence>MISYGVFGILRSRAFPKLYEDKLALIPLADLVNHSTDTTSEGSSWEIKEKGLFGREVMFSLRTPVDVIWRTGTHRSYISFITD</sequence>
<dbReference type="EMBL" id="GBRH01192496">
    <property type="protein sequence ID" value="JAE05400.1"/>
    <property type="molecule type" value="Transcribed_RNA"/>
</dbReference>
<protein>
    <recommendedName>
        <fullName evidence="2">SET domain-containing protein</fullName>
    </recommendedName>
</protein>
<dbReference type="AlphaFoldDB" id="A0A0A9EX87"/>
<reference evidence="1" key="1">
    <citation type="submission" date="2014-09" db="EMBL/GenBank/DDBJ databases">
        <authorList>
            <person name="Magalhaes I.L.F."/>
            <person name="Oliveira U."/>
            <person name="Santos F.R."/>
            <person name="Vidigal T.H.D.A."/>
            <person name="Brescovit A.D."/>
            <person name="Santos A.J."/>
        </authorList>
    </citation>
    <scope>NUCLEOTIDE SEQUENCE</scope>
    <source>
        <tissue evidence="1">Shoot tissue taken approximately 20 cm above the soil surface</tissue>
    </source>
</reference>
<organism evidence="1">
    <name type="scientific">Arundo donax</name>
    <name type="common">Giant reed</name>
    <name type="synonym">Donax arundinaceus</name>
    <dbReference type="NCBI Taxonomy" id="35708"/>
    <lineage>
        <taxon>Eukaryota</taxon>
        <taxon>Viridiplantae</taxon>
        <taxon>Streptophyta</taxon>
        <taxon>Embryophyta</taxon>
        <taxon>Tracheophyta</taxon>
        <taxon>Spermatophyta</taxon>
        <taxon>Magnoliopsida</taxon>
        <taxon>Liliopsida</taxon>
        <taxon>Poales</taxon>
        <taxon>Poaceae</taxon>
        <taxon>PACMAD clade</taxon>
        <taxon>Arundinoideae</taxon>
        <taxon>Arundineae</taxon>
        <taxon>Arundo</taxon>
    </lineage>
</organism>
<dbReference type="SUPFAM" id="SSF82199">
    <property type="entry name" value="SET domain"/>
    <property type="match status" value="1"/>
</dbReference>
<evidence type="ECO:0000313" key="1">
    <source>
        <dbReference type="EMBL" id="JAE05400.1"/>
    </source>
</evidence>
<reference evidence="1" key="2">
    <citation type="journal article" date="2015" name="Data Brief">
        <title>Shoot transcriptome of the giant reed, Arundo donax.</title>
        <authorList>
            <person name="Barrero R.A."/>
            <person name="Guerrero F.D."/>
            <person name="Moolhuijzen P."/>
            <person name="Goolsby J.A."/>
            <person name="Tidwell J."/>
            <person name="Bellgard S.E."/>
            <person name="Bellgard M.I."/>
        </authorList>
    </citation>
    <scope>NUCLEOTIDE SEQUENCE</scope>
    <source>
        <tissue evidence="1">Shoot tissue taken approximately 20 cm above the soil surface</tissue>
    </source>
</reference>
<name>A0A0A9EX87_ARUDO</name>
<proteinExistence type="predicted"/>